<evidence type="ECO:0000313" key="10">
    <source>
        <dbReference type="Proteomes" id="UP000062260"/>
    </source>
</evidence>
<accession>A0A0X8FLP8</accession>
<dbReference type="GO" id="GO:0019674">
    <property type="term" value="P:NAD+ metabolic process"/>
    <property type="evidence" value="ECO:0007669"/>
    <property type="project" value="InterPro"/>
</dbReference>
<feature type="binding site" evidence="8">
    <location>
        <begin position="45"/>
        <end position="46"/>
    </location>
    <ligand>
        <name>NAD(+)</name>
        <dbReference type="ChEBI" id="CHEBI:57540"/>
    </ligand>
</feature>
<dbReference type="InterPro" id="IPR017438">
    <property type="entry name" value="ATP-NAD_kinase_N"/>
</dbReference>
<dbReference type="GO" id="GO:0003951">
    <property type="term" value="F:NAD+ kinase activity"/>
    <property type="evidence" value="ECO:0007669"/>
    <property type="project" value="UniProtKB-UniRule"/>
</dbReference>
<evidence type="ECO:0000256" key="4">
    <source>
        <dbReference type="ARBA" id="ARBA00022840"/>
    </source>
</evidence>
<comment type="function">
    <text evidence="8">Involved in the regulation of the intracellular balance of NAD and NADP, and is a key enzyme in the biosynthesis of NADP. Catalyzes specifically the phosphorylation on 2'-hydroxyl of the adenosine moiety of NAD to yield NADP.</text>
</comment>
<dbReference type="Pfam" id="PF20143">
    <property type="entry name" value="NAD_kinase_C"/>
    <property type="match status" value="1"/>
</dbReference>
<feature type="active site" description="Proton acceptor" evidence="8">
    <location>
        <position position="45"/>
    </location>
</feature>
<dbReference type="InterPro" id="IPR016064">
    <property type="entry name" value="NAD/diacylglycerol_kinase_sf"/>
</dbReference>
<comment type="caution">
    <text evidence="8">Lacks conserved residue(s) required for the propagation of feature annotation.</text>
</comment>
<feature type="binding site" evidence="8">
    <location>
        <position position="147"/>
    </location>
    <ligand>
        <name>NAD(+)</name>
        <dbReference type="ChEBI" id="CHEBI:57540"/>
    </ligand>
</feature>
<dbReference type="EC" id="2.7.1.23" evidence="8"/>
<dbReference type="GO" id="GO:0046872">
    <property type="term" value="F:metal ion binding"/>
    <property type="evidence" value="ECO:0007669"/>
    <property type="project" value="UniProtKB-UniRule"/>
</dbReference>
<evidence type="ECO:0000256" key="6">
    <source>
        <dbReference type="ARBA" id="ARBA00023027"/>
    </source>
</evidence>
<dbReference type="GO" id="GO:0005737">
    <property type="term" value="C:cytoplasm"/>
    <property type="evidence" value="ECO:0007669"/>
    <property type="project" value="UniProtKB-SubCell"/>
</dbReference>
<dbReference type="PANTHER" id="PTHR20275:SF0">
    <property type="entry name" value="NAD KINASE"/>
    <property type="match status" value="1"/>
</dbReference>
<evidence type="ECO:0000256" key="1">
    <source>
        <dbReference type="ARBA" id="ARBA00022679"/>
    </source>
</evidence>
<dbReference type="SUPFAM" id="SSF111331">
    <property type="entry name" value="NAD kinase/diacylglycerol kinase-like"/>
    <property type="match status" value="1"/>
</dbReference>
<gene>
    <name evidence="8" type="primary">nadK</name>
    <name evidence="9" type="ORF">AWM75_06390</name>
</gene>
<dbReference type="PANTHER" id="PTHR20275">
    <property type="entry name" value="NAD KINASE"/>
    <property type="match status" value="1"/>
</dbReference>
<dbReference type="EMBL" id="CP014163">
    <property type="protein sequence ID" value="AMB99633.1"/>
    <property type="molecule type" value="Genomic_DNA"/>
</dbReference>
<dbReference type="InterPro" id="IPR002504">
    <property type="entry name" value="NADK"/>
</dbReference>
<dbReference type="GO" id="GO:0005524">
    <property type="term" value="F:ATP binding"/>
    <property type="evidence" value="ECO:0007669"/>
    <property type="project" value="UniProtKB-KW"/>
</dbReference>
<dbReference type="GO" id="GO:0006741">
    <property type="term" value="P:NADP+ biosynthetic process"/>
    <property type="evidence" value="ECO:0007669"/>
    <property type="project" value="UniProtKB-UniRule"/>
</dbReference>
<comment type="subcellular location">
    <subcellularLocation>
        <location evidence="8">Cytoplasm</location>
    </subcellularLocation>
</comment>
<dbReference type="HAMAP" id="MF_00361">
    <property type="entry name" value="NAD_kinase"/>
    <property type="match status" value="1"/>
</dbReference>
<keyword evidence="10" id="KW-1185">Reference proteome</keyword>
<evidence type="ECO:0000256" key="2">
    <source>
        <dbReference type="ARBA" id="ARBA00022741"/>
    </source>
</evidence>
<comment type="catalytic activity">
    <reaction evidence="7 8">
        <text>NAD(+) + ATP = ADP + NADP(+) + H(+)</text>
        <dbReference type="Rhea" id="RHEA:18629"/>
        <dbReference type="ChEBI" id="CHEBI:15378"/>
        <dbReference type="ChEBI" id="CHEBI:30616"/>
        <dbReference type="ChEBI" id="CHEBI:57540"/>
        <dbReference type="ChEBI" id="CHEBI:58349"/>
        <dbReference type="ChEBI" id="CHEBI:456216"/>
        <dbReference type="EC" id="2.7.1.23"/>
    </reaction>
</comment>
<dbReference type="NCBIfam" id="NF003424">
    <property type="entry name" value="PRK04885.1"/>
    <property type="match status" value="1"/>
</dbReference>
<dbReference type="STRING" id="128944.AWM75_06390"/>
<evidence type="ECO:0000256" key="5">
    <source>
        <dbReference type="ARBA" id="ARBA00022857"/>
    </source>
</evidence>
<dbReference type="Proteomes" id="UP000062260">
    <property type="component" value="Chromosome"/>
</dbReference>
<feature type="binding site" evidence="8">
    <location>
        <begin position="121"/>
        <end position="122"/>
    </location>
    <ligand>
        <name>NAD(+)</name>
        <dbReference type="ChEBI" id="CHEBI:57540"/>
    </ligand>
</feature>
<name>A0A0X8FLP8_9LACT</name>
<feature type="binding site" evidence="8">
    <location>
        <position position="184"/>
    </location>
    <ligand>
        <name>NAD(+)</name>
        <dbReference type="ChEBI" id="CHEBI:57540"/>
    </ligand>
</feature>
<evidence type="ECO:0000256" key="3">
    <source>
        <dbReference type="ARBA" id="ARBA00022777"/>
    </source>
</evidence>
<keyword evidence="6 8" id="KW-0520">NAD</keyword>
<dbReference type="KEGG" id="auh:AWM75_06390"/>
<dbReference type="RefSeq" id="WP_067979766.1">
    <property type="nucleotide sequence ID" value="NZ_CP014163.1"/>
</dbReference>
<organism evidence="9 10">
    <name type="scientific">Aerococcus urinaehominis</name>
    <dbReference type="NCBI Taxonomy" id="128944"/>
    <lineage>
        <taxon>Bacteria</taxon>
        <taxon>Bacillati</taxon>
        <taxon>Bacillota</taxon>
        <taxon>Bacilli</taxon>
        <taxon>Lactobacillales</taxon>
        <taxon>Aerococcaceae</taxon>
        <taxon>Aerococcus</taxon>
    </lineage>
</organism>
<dbReference type="Gene3D" id="3.40.50.10330">
    <property type="entry name" value="Probable inorganic polyphosphate/atp-NAD kinase, domain 1"/>
    <property type="match status" value="1"/>
</dbReference>
<dbReference type="OrthoDB" id="9774737at2"/>
<proteinExistence type="inferred from homology"/>
<reference evidence="10" key="2">
    <citation type="submission" date="2016-01" db="EMBL/GenBank/DDBJ databases">
        <title>Six Aerococcus type strain genome sequencing and assembly using PacBio and Illumina Hiseq.</title>
        <authorList>
            <person name="Carkaci D."/>
            <person name="Dargis R."/>
            <person name="Nielsen X.C."/>
            <person name="Skovgaard O."/>
            <person name="Fuursted K."/>
            <person name="Christensen J.J."/>
        </authorList>
    </citation>
    <scope>NUCLEOTIDE SEQUENCE [LARGE SCALE GENOMIC DNA]</scope>
    <source>
        <strain evidence="10">CCUG42038B</strain>
    </source>
</reference>
<keyword evidence="1 8" id="KW-0808">Transferase</keyword>
<keyword evidence="8" id="KW-0963">Cytoplasm</keyword>
<reference evidence="9 10" key="1">
    <citation type="journal article" date="2016" name="Genome Announc.">
        <title>Complete Genome Sequences of Aerococcus christensenii CCUG 28831T, Aerococcus sanguinicola CCUG 43001T, Aerococcus urinae CCUG 36881T, Aerococcus urinaeequi CCUG 28094T, Aerococcus urinaehominis CCUG 42038 BT, and Aerococcus viridans CCUG 4311T.</title>
        <authorList>
            <person name="Carkaci D."/>
            <person name="Dargis R."/>
            <person name="Nielsen X.C."/>
            <person name="Skovgaard O."/>
            <person name="Fuursted K."/>
            <person name="Christensen J.J."/>
        </authorList>
    </citation>
    <scope>NUCLEOTIDE SEQUENCE [LARGE SCALE GENOMIC DNA]</scope>
    <source>
        <strain evidence="9 10">CCUG42038B</strain>
    </source>
</reference>
<protein>
    <recommendedName>
        <fullName evidence="8">NAD kinase</fullName>
        <ecNumber evidence="8">2.7.1.23</ecNumber>
    </recommendedName>
    <alternativeName>
        <fullName evidence="8">ATP-dependent NAD kinase</fullName>
    </alternativeName>
</protein>
<comment type="cofactor">
    <cofactor evidence="8">
        <name>a divalent metal cation</name>
        <dbReference type="ChEBI" id="CHEBI:60240"/>
    </cofactor>
</comment>
<comment type="similarity">
    <text evidence="8">Belongs to the NAD kinase family.</text>
</comment>
<dbReference type="AlphaFoldDB" id="A0A0X8FLP8"/>
<sequence>MKIAIVNSPNPQSIAIKEQILTFGRAHDLTFDQDQPNLVLSIGGDGTLLNAFHQYESMLDQVRFVGIHTGHLGFYTDWRDDELDLFFDALLQDAGERVSYPLLELKLFHWDGQVTRKLALNEATIRRYEGTMTCDVSIKEDLFELFKGDGLCVATPTGSTGLNKSLGGVVVHPRLDTLQLTEIASINNRVYRTLSSSLLIASDEWIVITPDPAFKSNVMISIDQDTFPIGDVDRLQFAIAKERVHFARYRHMHFWNRVEQSFIGVKSKERGSHFDS</sequence>
<feature type="binding site" evidence="8">
    <location>
        <position position="149"/>
    </location>
    <ligand>
        <name>NAD(+)</name>
        <dbReference type="ChEBI" id="CHEBI:57540"/>
    </ligand>
</feature>
<dbReference type="Gene3D" id="2.60.200.30">
    <property type="entry name" value="Probable inorganic polyphosphate/atp-NAD kinase, domain 2"/>
    <property type="match status" value="1"/>
</dbReference>
<dbReference type="InterPro" id="IPR017437">
    <property type="entry name" value="ATP-NAD_kinase_PpnK-typ_C"/>
</dbReference>
<evidence type="ECO:0000256" key="7">
    <source>
        <dbReference type="ARBA" id="ARBA00047925"/>
    </source>
</evidence>
<keyword evidence="4 8" id="KW-0067">ATP-binding</keyword>
<evidence type="ECO:0000313" key="9">
    <source>
        <dbReference type="EMBL" id="AMB99633.1"/>
    </source>
</evidence>
<dbReference type="Pfam" id="PF01513">
    <property type="entry name" value="NAD_kinase"/>
    <property type="match status" value="1"/>
</dbReference>
<keyword evidence="3 8" id="KW-0418">Kinase</keyword>
<keyword evidence="5 8" id="KW-0521">NADP</keyword>
<dbReference type="GO" id="GO:0051287">
    <property type="term" value="F:NAD binding"/>
    <property type="evidence" value="ECO:0007669"/>
    <property type="project" value="UniProtKB-ARBA"/>
</dbReference>
<evidence type="ECO:0000256" key="8">
    <source>
        <dbReference type="HAMAP-Rule" id="MF_00361"/>
    </source>
</evidence>
<keyword evidence="2 8" id="KW-0547">Nucleotide-binding</keyword>